<gene>
    <name evidence="6" type="ORF">ACJIZ3_018252</name>
</gene>
<evidence type="ECO:0000256" key="3">
    <source>
        <dbReference type="ARBA" id="ARBA00023163"/>
    </source>
</evidence>
<dbReference type="InterPro" id="IPR003441">
    <property type="entry name" value="NAC-dom"/>
</dbReference>
<dbReference type="AlphaFoldDB" id="A0ABD3SYL8"/>
<organism evidence="6 7">
    <name type="scientific">Penstemon smallii</name>
    <dbReference type="NCBI Taxonomy" id="265156"/>
    <lineage>
        <taxon>Eukaryota</taxon>
        <taxon>Viridiplantae</taxon>
        <taxon>Streptophyta</taxon>
        <taxon>Embryophyta</taxon>
        <taxon>Tracheophyta</taxon>
        <taxon>Spermatophyta</taxon>
        <taxon>Magnoliopsida</taxon>
        <taxon>eudicotyledons</taxon>
        <taxon>Gunneridae</taxon>
        <taxon>Pentapetalae</taxon>
        <taxon>asterids</taxon>
        <taxon>lamiids</taxon>
        <taxon>Lamiales</taxon>
        <taxon>Plantaginaceae</taxon>
        <taxon>Cheloneae</taxon>
        <taxon>Penstemon</taxon>
    </lineage>
</organism>
<dbReference type="Proteomes" id="UP001634393">
    <property type="component" value="Unassembled WGS sequence"/>
</dbReference>
<name>A0ABD3SYL8_9LAMI</name>
<evidence type="ECO:0000256" key="2">
    <source>
        <dbReference type="ARBA" id="ARBA00023125"/>
    </source>
</evidence>
<keyword evidence="3" id="KW-0804">Transcription</keyword>
<dbReference type="SUPFAM" id="SSF101941">
    <property type="entry name" value="NAC domain"/>
    <property type="match status" value="1"/>
</dbReference>
<dbReference type="PANTHER" id="PTHR31719">
    <property type="entry name" value="NAC TRANSCRIPTION FACTOR 56"/>
    <property type="match status" value="1"/>
</dbReference>
<evidence type="ECO:0000259" key="5">
    <source>
        <dbReference type="PROSITE" id="PS51005"/>
    </source>
</evidence>
<accession>A0ABD3SYL8</accession>
<feature type="domain" description="NAC" evidence="5">
    <location>
        <begin position="15"/>
        <end position="160"/>
    </location>
</feature>
<keyword evidence="7" id="KW-1185">Reference proteome</keyword>
<dbReference type="GO" id="GO:0003677">
    <property type="term" value="F:DNA binding"/>
    <property type="evidence" value="ECO:0007669"/>
    <property type="project" value="UniProtKB-KW"/>
</dbReference>
<keyword evidence="2" id="KW-0238">DNA-binding</keyword>
<keyword evidence="1" id="KW-0805">Transcription regulation</keyword>
<dbReference type="PANTHER" id="PTHR31719:SF130">
    <property type="entry name" value="NAC DOMAIN-CONTAINING PROTEIN 18"/>
    <property type="match status" value="1"/>
</dbReference>
<evidence type="ECO:0000313" key="7">
    <source>
        <dbReference type="Proteomes" id="UP001634393"/>
    </source>
</evidence>
<protein>
    <recommendedName>
        <fullName evidence="5">NAC domain-containing protein</fullName>
    </recommendedName>
</protein>
<sequence length="230" mass="26216">MEKPNSEDKNGVSKLPIGFRFHPTDEELLVHYLKRKVYSFPLPANVISESEVFQSNPWDLPGDLKEKRYFFSKSKGNSSIVNKCCSGYWKSTGKDKQIVAPGTNLIIGMKKSLVFYKGKSLKTRWFMHEFCLVGSFNSPFLTQKLMMQVGDWVVCRMYQRKRKGKKHHGMVAKKPRILQGIDDENLRINGDRNELVLSFAQDSSSLCSSGITDDISCNDLDQEAISSLNF</sequence>
<evidence type="ECO:0000313" key="6">
    <source>
        <dbReference type="EMBL" id="KAL3829450.1"/>
    </source>
</evidence>
<dbReference type="Gene3D" id="2.170.150.80">
    <property type="entry name" value="NAC domain"/>
    <property type="match status" value="1"/>
</dbReference>
<reference evidence="6 7" key="1">
    <citation type="submission" date="2024-12" db="EMBL/GenBank/DDBJ databases">
        <title>The unique morphological basis and parallel evolutionary history of personate flowers in Penstemon.</title>
        <authorList>
            <person name="Depatie T.H."/>
            <person name="Wessinger C.A."/>
        </authorList>
    </citation>
    <scope>NUCLEOTIDE SEQUENCE [LARGE SCALE GENOMIC DNA]</scope>
    <source>
        <strain evidence="6">WTNN_2</strain>
        <tissue evidence="6">Leaf</tissue>
    </source>
</reference>
<proteinExistence type="predicted"/>
<dbReference type="EMBL" id="JBJXBP010000005">
    <property type="protein sequence ID" value="KAL3829450.1"/>
    <property type="molecule type" value="Genomic_DNA"/>
</dbReference>
<evidence type="ECO:0000256" key="1">
    <source>
        <dbReference type="ARBA" id="ARBA00023015"/>
    </source>
</evidence>
<dbReference type="Pfam" id="PF02365">
    <property type="entry name" value="NAM"/>
    <property type="match status" value="1"/>
</dbReference>
<evidence type="ECO:0000256" key="4">
    <source>
        <dbReference type="ARBA" id="ARBA00023242"/>
    </source>
</evidence>
<dbReference type="PROSITE" id="PS51005">
    <property type="entry name" value="NAC"/>
    <property type="match status" value="1"/>
</dbReference>
<dbReference type="InterPro" id="IPR036093">
    <property type="entry name" value="NAC_dom_sf"/>
</dbReference>
<keyword evidence="4" id="KW-0539">Nucleus</keyword>
<comment type="caution">
    <text evidence="6">The sequence shown here is derived from an EMBL/GenBank/DDBJ whole genome shotgun (WGS) entry which is preliminary data.</text>
</comment>